<sequence length="405" mass="44808">MNYPPPSSDNNNFETNNVSGTTATTTGNPYDSAGMSYLPYYGQGMNTTDMSSYYNNNGMPYPPQQPYPPVGATIYPPPSDATIYNSGMMTYPPTNTNPTSTNSYELVQQQPSTTNTHTASSNNTNTTQTHGVQPTTMVDRKRDEPKSEPSSSVAREEQVHVNVDAPPRTTTTASEHHAKHESPRSHRPLTRQNSIHLTCPRIHCDCFSSCPSFSDMNRMEKYQLFTVVGGVFFFILGLALFAVTGALYGVVNSDPLMVKDPNALIYVHRNCCTVDFVDECYTSKSKYSYNTYCKYQVTFPRLGTAALLNDTLRGGGITCSSSSTDTITRVTQNSYATSYYSVMTGRRNVDCYTDKEEKNVALREPYSELYSGMVTGAIVCVCFASVIIATIAIKVGVYLYVKWRD</sequence>
<accession>A0AA88KFE2</accession>
<keyword evidence="2" id="KW-0812">Transmembrane</keyword>
<feature type="transmembrane region" description="Helical" evidence="2">
    <location>
        <begin position="224"/>
        <end position="251"/>
    </location>
</feature>
<dbReference type="GeneID" id="68103202"/>
<comment type="caution">
    <text evidence="3">The sequence shown here is derived from an EMBL/GenBank/DDBJ whole genome shotgun (WGS) entry which is preliminary data.</text>
</comment>
<evidence type="ECO:0000313" key="3">
    <source>
        <dbReference type="EMBL" id="KAG2374464.1"/>
    </source>
</evidence>
<proteinExistence type="predicted"/>
<feature type="compositionally biased region" description="Basic and acidic residues" evidence="1">
    <location>
        <begin position="138"/>
        <end position="147"/>
    </location>
</feature>
<dbReference type="AlphaFoldDB" id="A0AA88KFE2"/>
<dbReference type="EMBL" id="PYSW02000045">
    <property type="protein sequence ID" value="KAG2374464.1"/>
    <property type="molecule type" value="Genomic_DNA"/>
</dbReference>
<gene>
    <name evidence="3" type="ORF">C9374_010748</name>
</gene>
<reference evidence="3 4" key="1">
    <citation type="journal article" date="2018" name="BMC Genomics">
        <title>The genome of Naegleria lovaniensis, the basis for a comparative approach to unravel pathogenicity factors of the human pathogenic amoeba N. fowleri.</title>
        <authorList>
            <person name="Liechti N."/>
            <person name="Schurch N."/>
            <person name="Bruggmann R."/>
            <person name="Wittwer M."/>
        </authorList>
    </citation>
    <scope>NUCLEOTIDE SEQUENCE [LARGE SCALE GENOMIC DNA]</scope>
    <source>
        <strain evidence="3 4">ATCC 30569</strain>
    </source>
</reference>
<feature type="compositionally biased region" description="Low complexity" evidence="1">
    <location>
        <begin position="112"/>
        <end position="129"/>
    </location>
</feature>
<feature type="transmembrane region" description="Helical" evidence="2">
    <location>
        <begin position="373"/>
        <end position="401"/>
    </location>
</feature>
<dbReference type="RefSeq" id="XP_044543638.1">
    <property type="nucleotide sequence ID" value="XM_044686326.1"/>
</dbReference>
<evidence type="ECO:0000256" key="1">
    <source>
        <dbReference type="SAM" id="MobiDB-lite"/>
    </source>
</evidence>
<feature type="compositionally biased region" description="Basic and acidic residues" evidence="1">
    <location>
        <begin position="174"/>
        <end position="184"/>
    </location>
</feature>
<feature type="compositionally biased region" description="Low complexity" evidence="1">
    <location>
        <begin position="15"/>
        <end position="28"/>
    </location>
</feature>
<name>A0AA88KFE2_NAELO</name>
<feature type="compositionally biased region" description="Low complexity" evidence="1">
    <location>
        <begin position="90"/>
        <end position="104"/>
    </location>
</feature>
<keyword evidence="4" id="KW-1185">Reference proteome</keyword>
<protein>
    <submittedName>
        <fullName evidence="3">Uncharacterized protein</fullName>
    </submittedName>
</protein>
<dbReference type="Proteomes" id="UP000816034">
    <property type="component" value="Unassembled WGS sequence"/>
</dbReference>
<evidence type="ECO:0000256" key="2">
    <source>
        <dbReference type="SAM" id="Phobius"/>
    </source>
</evidence>
<keyword evidence="2" id="KW-0472">Membrane</keyword>
<feature type="region of interest" description="Disordered" evidence="1">
    <location>
        <begin position="85"/>
        <end position="191"/>
    </location>
</feature>
<feature type="region of interest" description="Disordered" evidence="1">
    <location>
        <begin position="1"/>
        <end position="32"/>
    </location>
</feature>
<evidence type="ECO:0000313" key="4">
    <source>
        <dbReference type="Proteomes" id="UP000816034"/>
    </source>
</evidence>
<keyword evidence="2" id="KW-1133">Transmembrane helix</keyword>
<organism evidence="3 4">
    <name type="scientific">Naegleria lovaniensis</name>
    <name type="common">Amoeba</name>
    <dbReference type="NCBI Taxonomy" id="51637"/>
    <lineage>
        <taxon>Eukaryota</taxon>
        <taxon>Discoba</taxon>
        <taxon>Heterolobosea</taxon>
        <taxon>Tetramitia</taxon>
        <taxon>Eutetramitia</taxon>
        <taxon>Vahlkampfiidae</taxon>
        <taxon>Naegleria</taxon>
    </lineage>
</organism>